<evidence type="ECO:0000313" key="6">
    <source>
        <dbReference type="Proteomes" id="UP000051999"/>
    </source>
</evidence>
<evidence type="ECO:0000256" key="1">
    <source>
        <dbReference type="ARBA" id="ARBA00023002"/>
    </source>
</evidence>
<feature type="domain" description="Aldehyde dehydrogenase" evidence="4">
    <location>
        <begin position="56"/>
        <end position="451"/>
    </location>
</feature>
<feature type="compositionally biased region" description="Low complexity" evidence="3">
    <location>
        <begin position="24"/>
        <end position="46"/>
    </location>
</feature>
<dbReference type="PANTHER" id="PTHR11699">
    <property type="entry name" value="ALDEHYDE DEHYDROGENASE-RELATED"/>
    <property type="match status" value="1"/>
</dbReference>
<dbReference type="Gene3D" id="3.40.605.10">
    <property type="entry name" value="Aldehyde Dehydrogenase, Chain A, domain 1"/>
    <property type="match status" value="1"/>
</dbReference>
<dbReference type="PIRSF" id="PIRSF036410">
    <property type="entry name" value="EutE_PduP"/>
    <property type="match status" value="1"/>
</dbReference>
<dbReference type="Gene3D" id="3.40.309.10">
    <property type="entry name" value="Aldehyde Dehydrogenase, Chain A, domain 2"/>
    <property type="match status" value="1"/>
</dbReference>
<dbReference type="InterPro" id="IPR012408">
    <property type="entry name" value="Acetald_propionald_DH-rel"/>
</dbReference>
<dbReference type="InterPro" id="IPR016163">
    <property type="entry name" value="Ald_DH_C"/>
</dbReference>
<dbReference type="Proteomes" id="UP000051999">
    <property type="component" value="Unassembled WGS sequence"/>
</dbReference>
<dbReference type="STRING" id="1114972.FD35_GL002165"/>
<name>A0A0R1RGP0_9LACO</name>
<accession>A0A0R1RGP0</accession>
<dbReference type="Pfam" id="PF00171">
    <property type="entry name" value="Aldedh"/>
    <property type="match status" value="1"/>
</dbReference>
<dbReference type="AlphaFoldDB" id="A0A0R1RGP0"/>
<dbReference type="RefSeq" id="WP_017262928.1">
    <property type="nucleotide sequence ID" value="NZ_AUAW01000006.1"/>
</dbReference>
<evidence type="ECO:0000259" key="4">
    <source>
        <dbReference type="Pfam" id="PF00171"/>
    </source>
</evidence>
<sequence>MAELEDQIRKIIQDELNQQSSGDTTPATASSNAAASTTATSAPLTSGQGKLGIFPDVDSAIAAAKAAEDQFVDASIETRTQVIDAIKKGFKPYIEQMAKAIREETGMGTVEAKIAKLNNALYNTPGPEILQPEAETGDGGLIMYEYAPYGVIGAVGPSTNPSETVIANAIMMLAGGNTLFFGAHPGAKNITRWTIEKLNQFVYDATGWQNLVVGIENPSIEAVQKMMAHPDIACLAVTGGPAVVHQAMTSGKKAIGAGAGNPPAMVDATADIKLAAHNIIDSASFDNDILCTAEKEVVVESSVKDELIKDMQDEGAFLVTKPEDIQKLADMTIQDNGAPDRKFVGKDANYILAQAGIRYEGRPKEIILEAAKDHPLVMTENLMPILPIVNCPDFDSVLKTAVEVEQGFHHTASIHSRDLIHINKAAHRMNTSIFVVNGPTYAGTGVGFTGASALTIATPTGEGTTTAKSFTRRRRLNSPQAFSLRSWND</sequence>
<reference evidence="5 6" key="1">
    <citation type="journal article" date="2015" name="Genome Announc.">
        <title>Expanding the biotechnology potential of lactobacilli through comparative genomics of 213 strains and associated genera.</title>
        <authorList>
            <person name="Sun Z."/>
            <person name="Harris H.M."/>
            <person name="McCann A."/>
            <person name="Guo C."/>
            <person name="Argimon S."/>
            <person name="Zhang W."/>
            <person name="Yang X."/>
            <person name="Jeffery I.B."/>
            <person name="Cooney J.C."/>
            <person name="Kagawa T.F."/>
            <person name="Liu W."/>
            <person name="Song Y."/>
            <person name="Salvetti E."/>
            <person name="Wrobel A."/>
            <person name="Rasinkangas P."/>
            <person name="Parkhill J."/>
            <person name="Rea M.C."/>
            <person name="O'Sullivan O."/>
            <person name="Ritari J."/>
            <person name="Douillard F.P."/>
            <person name="Paul Ross R."/>
            <person name="Yang R."/>
            <person name="Briner A.E."/>
            <person name="Felis G.E."/>
            <person name="de Vos W.M."/>
            <person name="Barrangou R."/>
            <person name="Klaenhammer T.R."/>
            <person name="Caufield P.W."/>
            <person name="Cui Y."/>
            <person name="Zhang H."/>
            <person name="O'Toole P.W."/>
        </authorList>
    </citation>
    <scope>NUCLEOTIDE SEQUENCE [LARGE SCALE GENOMIC DNA]</scope>
    <source>
        <strain evidence="5 6">DSM 15814</strain>
    </source>
</reference>
<keyword evidence="6" id="KW-1185">Reference proteome</keyword>
<dbReference type="EMBL" id="AZFF01000005">
    <property type="protein sequence ID" value="KRL56125.1"/>
    <property type="molecule type" value="Genomic_DNA"/>
</dbReference>
<feature type="region of interest" description="Disordered" evidence="3">
    <location>
        <begin position="14"/>
        <end position="48"/>
    </location>
</feature>
<dbReference type="SUPFAM" id="SSF53720">
    <property type="entry name" value="ALDH-like"/>
    <property type="match status" value="1"/>
</dbReference>
<evidence type="ECO:0000256" key="3">
    <source>
        <dbReference type="SAM" id="MobiDB-lite"/>
    </source>
</evidence>
<dbReference type="OrthoDB" id="9804734at2"/>
<dbReference type="NCBIfam" id="NF011927">
    <property type="entry name" value="PRK15398.1"/>
    <property type="match status" value="1"/>
</dbReference>
<proteinExistence type="predicted"/>
<evidence type="ECO:0000256" key="2">
    <source>
        <dbReference type="ARBA" id="ARBA00023027"/>
    </source>
</evidence>
<dbReference type="PATRIC" id="fig|1114972.6.peg.2215"/>
<organism evidence="5 6">
    <name type="scientific">Furfurilactobacillus rossiae DSM 15814</name>
    <dbReference type="NCBI Taxonomy" id="1114972"/>
    <lineage>
        <taxon>Bacteria</taxon>
        <taxon>Bacillati</taxon>
        <taxon>Bacillota</taxon>
        <taxon>Bacilli</taxon>
        <taxon>Lactobacillales</taxon>
        <taxon>Lactobacillaceae</taxon>
        <taxon>Furfurilactobacillus</taxon>
    </lineage>
</organism>
<dbReference type="GO" id="GO:0008774">
    <property type="term" value="F:acetaldehyde dehydrogenase (acetylating) activity"/>
    <property type="evidence" value="ECO:0007669"/>
    <property type="project" value="InterPro"/>
</dbReference>
<dbReference type="InterPro" id="IPR016161">
    <property type="entry name" value="Ald_DH/histidinol_DH"/>
</dbReference>
<comment type="caution">
    <text evidence="5">The sequence shown here is derived from an EMBL/GenBank/DDBJ whole genome shotgun (WGS) entry which is preliminary data.</text>
</comment>
<keyword evidence="1" id="KW-0560">Oxidoreductase</keyword>
<dbReference type="CDD" id="cd07121">
    <property type="entry name" value="ALDH_EutE"/>
    <property type="match status" value="1"/>
</dbReference>
<dbReference type="eggNOG" id="COG1012">
    <property type="taxonomic scope" value="Bacteria"/>
</dbReference>
<dbReference type="InterPro" id="IPR015590">
    <property type="entry name" value="Aldehyde_DH_dom"/>
</dbReference>
<keyword evidence="2" id="KW-0520">NAD</keyword>
<evidence type="ECO:0000313" key="5">
    <source>
        <dbReference type="EMBL" id="KRL56125.1"/>
    </source>
</evidence>
<dbReference type="InterPro" id="IPR016162">
    <property type="entry name" value="Ald_DH_N"/>
</dbReference>
<gene>
    <name evidence="5" type="ORF">FD35_GL002165</name>
</gene>
<protein>
    <submittedName>
        <fullName evidence="5">Aldehyde dehydrogenase EutE</fullName>
    </submittedName>
</protein>